<evidence type="ECO:0000256" key="4">
    <source>
        <dbReference type="ARBA" id="ARBA00022989"/>
    </source>
</evidence>
<keyword evidence="4 6" id="KW-1133">Transmembrane helix</keyword>
<feature type="transmembrane region" description="Helical" evidence="6">
    <location>
        <begin position="184"/>
        <end position="207"/>
    </location>
</feature>
<keyword evidence="3 6" id="KW-0812">Transmembrane</keyword>
<dbReference type="Gene3D" id="1.20.1250.20">
    <property type="entry name" value="MFS general substrate transporter like domains"/>
    <property type="match status" value="2"/>
</dbReference>
<protein>
    <recommendedName>
        <fullName evidence="9">MFS transporter</fullName>
    </recommendedName>
</protein>
<dbReference type="Pfam" id="PF07690">
    <property type="entry name" value="MFS_1"/>
    <property type="match status" value="1"/>
</dbReference>
<feature type="transmembrane region" description="Helical" evidence="6">
    <location>
        <begin position="90"/>
        <end position="112"/>
    </location>
</feature>
<evidence type="ECO:0000313" key="7">
    <source>
        <dbReference type="EMBL" id="KAJ9134351.1"/>
    </source>
</evidence>
<dbReference type="InterPro" id="IPR011701">
    <property type="entry name" value="MFS"/>
</dbReference>
<keyword evidence="5 6" id="KW-0472">Membrane</keyword>
<feature type="transmembrane region" description="Helical" evidence="6">
    <location>
        <begin position="289"/>
        <end position="309"/>
    </location>
</feature>
<dbReference type="CDD" id="cd17370">
    <property type="entry name" value="MFS_MJ1317_like"/>
    <property type="match status" value="1"/>
</dbReference>
<evidence type="ECO:0000256" key="3">
    <source>
        <dbReference type="ARBA" id="ARBA00022692"/>
    </source>
</evidence>
<feature type="transmembrane region" description="Helical" evidence="6">
    <location>
        <begin position="316"/>
        <end position="338"/>
    </location>
</feature>
<dbReference type="PANTHER" id="PTHR42688">
    <property type="entry name" value="CONSERVED PROTEIN"/>
    <property type="match status" value="1"/>
</dbReference>
<comment type="subcellular location">
    <subcellularLocation>
        <location evidence="1">Cell membrane</location>
        <topology evidence="1">Multi-pass membrane protein</topology>
    </subcellularLocation>
</comment>
<evidence type="ECO:0008006" key="9">
    <source>
        <dbReference type="Google" id="ProtNLM"/>
    </source>
</evidence>
<sequence length="406" mass="43592">MSETAETAPLLRGDNVQQQQRAAALRFVLMVGVMSFFADFTYEGSRSIIGQYLLRLGLGPVMISFITGFGEFLGYGLRLLFGRAADRTGLYWPIAIAGYLVQMTSVPLLALARDWRAAATLIILERVGKAARNPARDAMLAHAGKQIGYGTGFGVHEALDQFGALVGPLFVSGVLTATNENYSITFACLAAPAVVMLSILMAARLLYPNPQDLEGETAFEETSSISWSFWLYLVAIALVAAGFADFPLIAYRFAIDGAVPSTLIPVTYGVAMALAGLGSLGFGRVFDRLGIVLLIPLTLLSAFYGPLVFRGGMLSAFFGVSLWGVGMGVHESVIPAAVATMVAPDRRASAYGLFTGVYGVAWLLGSIAIGFLFNISRPGVIAFTIVIELVAIPFLYVVWRLRVRDR</sequence>
<comment type="caution">
    <text evidence="7">The sequence shown here is derived from an EMBL/GenBank/DDBJ whole genome shotgun (WGS) entry which is preliminary data.</text>
</comment>
<proteinExistence type="predicted"/>
<accession>A0AA38VIZ3</accession>
<dbReference type="AlphaFoldDB" id="A0AA38VIZ3"/>
<dbReference type="EMBL" id="JANBVO010000044">
    <property type="protein sequence ID" value="KAJ9134351.1"/>
    <property type="molecule type" value="Genomic_DNA"/>
</dbReference>
<keyword evidence="2" id="KW-1003">Cell membrane</keyword>
<evidence type="ECO:0000313" key="8">
    <source>
        <dbReference type="Proteomes" id="UP001174694"/>
    </source>
</evidence>
<feature type="transmembrane region" description="Helical" evidence="6">
    <location>
        <begin position="263"/>
        <end position="283"/>
    </location>
</feature>
<dbReference type="SUPFAM" id="SSF103473">
    <property type="entry name" value="MFS general substrate transporter"/>
    <property type="match status" value="1"/>
</dbReference>
<evidence type="ECO:0000256" key="2">
    <source>
        <dbReference type="ARBA" id="ARBA00022475"/>
    </source>
</evidence>
<keyword evidence="8" id="KW-1185">Reference proteome</keyword>
<feature type="transmembrane region" description="Helical" evidence="6">
    <location>
        <begin position="227"/>
        <end position="251"/>
    </location>
</feature>
<dbReference type="GO" id="GO:0005886">
    <property type="term" value="C:plasma membrane"/>
    <property type="evidence" value="ECO:0007669"/>
    <property type="project" value="UniProtKB-SubCell"/>
</dbReference>
<gene>
    <name evidence="7" type="ORF">NKR23_g10221</name>
</gene>
<dbReference type="PANTHER" id="PTHR42688:SF1">
    <property type="entry name" value="BLR5212 PROTEIN"/>
    <property type="match status" value="1"/>
</dbReference>
<reference evidence="7" key="1">
    <citation type="submission" date="2022-07" db="EMBL/GenBank/DDBJ databases">
        <title>Fungi with potential for degradation of polypropylene.</title>
        <authorList>
            <person name="Gostincar C."/>
        </authorList>
    </citation>
    <scope>NUCLEOTIDE SEQUENCE</scope>
    <source>
        <strain evidence="7">EXF-13308</strain>
    </source>
</reference>
<dbReference type="InterPro" id="IPR052425">
    <property type="entry name" value="Uncharacterized_MFS-type"/>
</dbReference>
<evidence type="ECO:0000256" key="5">
    <source>
        <dbReference type="ARBA" id="ARBA00023136"/>
    </source>
</evidence>
<evidence type="ECO:0000256" key="1">
    <source>
        <dbReference type="ARBA" id="ARBA00004651"/>
    </source>
</evidence>
<feature type="transmembrane region" description="Helical" evidence="6">
    <location>
        <begin position="380"/>
        <end position="399"/>
    </location>
</feature>
<evidence type="ECO:0000256" key="6">
    <source>
        <dbReference type="SAM" id="Phobius"/>
    </source>
</evidence>
<dbReference type="Proteomes" id="UP001174694">
    <property type="component" value="Unassembled WGS sequence"/>
</dbReference>
<name>A0AA38VIZ3_9PEZI</name>
<feature type="transmembrane region" description="Helical" evidence="6">
    <location>
        <begin position="23"/>
        <end position="40"/>
    </location>
</feature>
<organism evidence="7 8">
    <name type="scientific">Pleurostoma richardsiae</name>
    <dbReference type="NCBI Taxonomy" id="41990"/>
    <lineage>
        <taxon>Eukaryota</taxon>
        <taxon>Fungi</taxon>
        <taxon>Dikarya</taxon>
        <taxon>Ascomycota</taxon>
        <taxon>Pezizomycotina</taxon>
        <taxon>Sordariomycetes</taxon>
        <taxon>Sordariomycetidae</taxon>
        <taxon>Calosphaeriales</taxon>
        <taxon>Pleurostomataceae</taxon>
        <taxon>Pleurostoma</taxon>
    </lineage>
</organism>
<feature type="transmembrane region" description="Helical" evidence="6">
    <location>
        <begin position="350"/>
        <end position="373"/>
    </location>
</feature>
<dbReference type="InterPro" id="IPR036259">
    <property type="entry name" value="MFS_trans_sf"/>
</dbReference>
<dbReference type="GO" id="GO:0022857">
    <property type="term" value="F:transmembrane transporter activity"/>
    <property type="evidence" value="ECO:0007669"/>
    <property type="project" value="InterPro"/>
</dbReference>